<sequence>MRGSRPALVPAVGCGPPTWGRRIDGWRKGYRSYRAAGTGPFSEIGMEVSTVSGEIRSDLINTWSDWPPFFIKRPDLKFKGFGLPSWTGMRLGGVFAASGLHNNLFNL</sequence>
<protein>
    <submittedName>
        <fullName evidence="1">Uncharacterized protein</fullName>
    </submittedName>
</protein>
<gene>
    <name evidence="1" type="ORF">MMAB1_2218</name>
</gene>
<dbReference type="KEGG" id="mema:MMAB1_2218"/>
<dbReference type="Proteomes" id="UP000069850">
    <property type="component" value="Chromosome 1"/>
</dbReference>
<evidence type="ECO:0000313" key="1">
    <source>
        <dbReference type="EMBL" id="CVK33431.1"/>
    </source>
</evidence>
<dbReference type="EMBL" id="LT158599">
    <property type="protein sequence ID" value="CVK33431.1"/>
    <property type="molecule type" value="Genomic_DNA"/>
</dbReference>
<proteinExistence type="predicted"/>
<name>A0A0X3BN66_9EURY</name>
<accession>A0A0X3BN66</accession>
<reference evidence="1 2" key="1">
    <citation type="submission" date="2016-01" db="EMBL/GenBank/DDBJ databases">
        <authorList>
            <person name="Manzoor S."/>
        </authorList>
    </citation>
    <scope>NUCLEOTIDE SEQUENCE [LARGE SCALE GENOMIC DNA]</scope>
    <source>
        <strain evidence="1">Methanoculleus sp MAB1</strain>
    </source>
</reference>
<dbReference type="AlphaFoldDB" id="A0A0X3BN66"/>
<evidence type="ECO:0000313" key="2">
    <source>
        <dbReference type="Proteomes" id="UP000069850"/>
    </source>
</evidence>
<organism evidence="1 2">
    <name type="scientific">Methanoculleus bourgensis</name>
    <dbReference type="NCBI Taxonomy" id="83986"/>
    <lineage>
        <taxon>Archaea</taxon>
        <taxon>Methanobacteriati</taxon>
        <taxon>Methanobacteriota</taxon>
        <taxon>Stenosarchaea group</taxon>
        <taxon>Methanomicrobia</taxon>
        <taxon>Methanomicrobiales</taxon>
        <taxon>Methanomicrobiaceae</taxon>
        <taxon>Methanoculleus</taxon>
    </lineage>
</organism>